<keyword evidence="3 7" id="KW-0812">Transmembrane</keyword>
<evidence type="ECO:0000256" key="5">
    <source>
        <dbReference type="ARBA" id="ARBA00023136"/>
    </source>
</evidence>
<dbReference type="PANTHER" id="PTHR36115">
    <property type="entry name" value="PROLINE-RICH ANTIGEN HOMOLOG-RELATED"/>
    <property type="match status" value="1"/>
</dbReference>
<reference evidence="9 10" key="1">
    <citation type="submission" date="2022-11" db="EMBL/GenBank/DDBJ databases">
        <title>Viruses from the air-sea interface of a natural surface slick.</title>
        <authorList>
            <person name="Rahlff J."/>
            <person name="Holmfeldt K."/>
        </authorList>
    </citation>
    <scope>NUCLEOTIDE SEQUENCE [LARGE SCALE GENOMIC DNA]</scope>
    <source>
        <strain evidence="9 10">SMS4</strain>
    </source>
</reference>
<keyword evidence="10" id="KW-1185">Reference proteome</keyword>
<dbReference type="Proteomes" id="UP001231109">
    <property type="component" value="Unassembled WGS sequence"/>
</dbReference>
<evidence type="ECO:0000313" key="9">
    <source>
        <dbReference type="EMBL" id="MDP5136445.1"/>
    </source>
</evidence>
<comment type="caution">
    <text evidence="9">The sequence shown here is derived from an EMBL/GenBank/DDBJ whole genome shotgun (WGS) entry which is preliminary data.</text>
</comment>
<evidence type="ECO:0000256" key="2">
    <source>
        <dbReference type="ARBA" id="ARBA00022475"/>
    </source>
</evidence>
<keyword evidence="5 7" id="KW-0472">Membrane</keyword>
<evidence type="ECO:0000259" key="8">
    <source>
        <dbReference type="Pfam" id="PF06271"/>
    </source>
</evidence>
<protein>
    <submittedName>
        <fullName evidence="9">RDD family protein</fullName>
    </submittedName>
</protein>
<organism evidence="9 10">
    <name type="scientific">Rheinheimera baltica</name>
    <dbReference type="NCBI Taxonomy" id="67576"/>
    <lineage>
        <taxon>Bacteria</taxon>
        <taxon>Pseudomonadati</taxon>
        <taxon>Pseudomonadota</taxon>
        <taxon>Gammaproteobacteria</taxon>
        <taxon>Chromatiales</taxon>
        <taxon>Chromatiaceae</taxon>
        <taxon>Rheinheimera</taxon>
    </lineage>
</organism>
<evidence type="ECO:0000256" key="1">
    <source>
        <dbReference type="ARBA" id="ARBA00004651"/>
    </source>
</evidence>
<feature type="transmembrane region" description="Helical" evidence="7">
    <location>
        <begin position="71"/>
        <end position="93"/>
    </location>
</feature>
<evidence type="ECO:0000256" key="4">
    <source>
        <dbReference type="ARBA" id="ARBA00022989"/>
    </source>
</evidence>
<dbReference type="EMBL" id="JAPJDZ010000024">
    <property type="protein sequence ID" value="MDP5136445.1"/>
    <property type="molecule type" value="Genomic_DNA"/>
</dbReference>
<keyword evidence="2" id="KW-1003">Cell membrane</keyword>
<accession>A0ABT9HZ84</accession>
<feature type="domain" description="RDD" evidence="8">
    <location>
        <begin position="249"/>
        <end position="334"/>
    </location>
</feature>
<feature type="transmembrane region" description="Helical" evidence="7">
    <location>
        <begin position="105"/>
        <end position="120"/>
    </location>
</feature>
<dbReference type="InterPro" id="IPR010432">
    <property type="entry name" value="RDD"/>
</dbReference>
<evidence type="ECO:0000256" key="6">
    <source>
        <dbReference type="SAM" id="Coils"/>
    </source>
</evidence>
<dbReference type="InterPro" id="IPR051791">
    <property type="entry name" value="Pra-immunoreactive"/>
</dbReference>
<feature type="coiled-coil region" evidence="6">
    <location>
        <begin position="159"/>
        <end position="211"/>
    </location>
</feature>
<comment type="subcellular location">
    <subcellularLocation>
        <location evidence="1">Cell membrane</location>
        <topology evidence="1">Multi-pass membrane protein</topology>
    </subcellularLocation>
</comment>
<sequence length="343" mass="37725">MSDGITTPIKHSTHLTEIAPDTFVDATGHQLTPKEVRNIVTPHDFAVNTSLFGLTLARPWRRALAISIDGVFIALLAGGGVTFFTPLYLYLVWRCHALQNIKRRNILLLLMPLMLVFAYTENNNVNEDTVMDIASAIELSTAAIAIGNNCDEKCADTKANELISALQNEQLSNSQAEETLTDLLANSVLSAEQQQQKLTLMQQRRATLSDAGKLLVEQALSETSAAPAKLNWWQKLQQSDHSVMKWAQGILADLGISFGWAVAYLTVFTSWNNGQTPGKKLLGIKVVQLDNKPLSLWGAFGRQGGYSAGLATGLSGFFQIYWDPNRQAIQDKLADTLVLRIKN</sequence>
<gene>
    <name evidence="9" type="ORF">ORJ04_10860</name>
</gene>
<dbReference type="Pfam" id="PF06271">
    <property type="entry name" value="RDD"/>
    <property type="match status" value="1"/>
</dbReference>
<evidence type="ECO:0000313" key="10">
    <source>
        <dbReference type="Proteomes" id="UP001231109"/>
    </source>
</evidence>
<proteinExistence type="predicted"/>
<name>A0ABT9HZ84_9GAMM</name>
<keyword evidence="4 7" id="KW-1133">Transmembrane helix</keyword>
<dbReference type="PANTHER" id="PTHR36115:SF6">
    <property type="entry name" value="PROLINE-RICH ANTIGEN HOMOLOG"/>
    <property type="match status" value="1"/>
</dbReference>
<dbReference type="RefSeq" id="WP_305975790.1">
    <property type="nucleotide sequence ID" value="NZ_JAPJDZ010000024.1"/>
</dbReference>
<keyword evidence="6" id="KW-0175">Coiled coil</keyword>
<evidence type="ECO:0000256" key="7">
    <source>
        <dbReference type="SAM" id="Phobius"/>
    </source>
</evidence>
<evidence type="ECO:0000256" key="3">
    <source>
        <dbReference type="ARBA" id="ARBA00022692"/>
    </source>
</evidence>